<protein>
    <submittedName>
        <fullName evidence="1">Uncharacterized protein</fullName>
    </submittedName>
</protein>
<evidence type="ECO:0000313" key="2">
    <source>
        <dbReference type="Proteomes" id="UP000010824"/>
    </source>
</evidence>
<keyword evidence="2" id="KW-1185">Reference proteome</keyword>
<name>L0HGH2_METFS</name>
<sequence length="63" mass="7195">MQKPFNGMYKNIMIRDSAGWIPYTPITSAEDNGHELPGMHIALLPFMWHKRAPKNGPKNQTDT</sequence>
<reference evidence="2" key="1">
    <citation type="submission" date="2011-12" db="EMBL/GenBank/DDBJ databases">
        <title>Complete sequence of Methanoregula formicicum SMSP.</title>
        <authorList>
            <person name="Lucas S."/>
            <person name="Han J."/>
            <person name="Lapidus A."/>
            <person name="Cheng J.-F."/>
            <person name="Goodwin L."/>
            <person name="Pitluck S."/>
            <person name="Peters L."/>
            <person name="Ovchinnikova G."/>
            <person name="Teshima H."/>
            <person name="Detter J.C."/>
            <person name="Han C."/>
            <person name="Tapia R."/>
            <person name="Land M."/>
            <person name="Hauser L."/>
            <person name="Kyrpides N."/>
            <person name="Ivanova N."/>
            <person name="Pagani I."/>
            <person name="Imachi H."/>
            <person name="Tamaki H."/>
            <person name="Sekiguchi Y."/>
            <person name="Kamagata Y."/>
            <person name="Cadillo-Quiroz H."/>
            <person name="Zinder S."/>
            <person name="Liu W.-T."/>
            <person name="Woyke T."/>
        </authorList>
    </citation>
    <scope>NUCLEOTIDE SEQUENCE [LARGE SCALE GENOMIC DNA]</scope>
    <source>
        <strain evidence="2">DSM 22288 / NBRC 105244 / SMSP</strain>
    </source>
</reference>
<reference evidence="1 2" key="2">
    <citation type="journal article" date="2014" name="Genome Announc.">
        <title>Complete Genome Sequence of Methanoregula formicica SMSPT, a Mesophilic Hydrogenotrophic Methanogen Isolated from a Methanogenic Upflow Anaerobic Sludge Blanket Reactor.</title>
        <authorList>
            <person name="Yamamoto K."/>
            <person name="Tamaki H."/>
            <person name="Cadillo-Quiroz H."/>
            <person name="Imachi H."/>
            <person name="Kyrpides N."/>
            <person name="Woyke T."/>
            <person name="Goodwin L."/>
            <person name="Zinder S.H."/>
            <person name="Kamagata Y."/>
            <person name="Liu W.T."/>
        </authorList>
    </citation>
    <scope>NUCLEOTIDE SEQUENCE [LARGE SCALE GENOMIC DNA]</scope>
    <source>
        <strain evidence="2">DSM 22288 / NBRC 105244 / SMSP</strain>
    </source>
</reference>
<dbReference type="AlphaFoldDB" id="L0HGH2"/>
<gene>
    <name evidence="1" type="ordered locus">Metfor_1870</name>
</gene>
<organism evidence="1 2">
    <name type="scientific">Methanoregula formicica (strain DSM 22288 / NBRC 105244 / SMSP)</name>
    <dbReference type="NCBI Taxonomy" id="593750"/>
    <lineage>
        <taxon>Archaea</taxon>
        <taxon>Methanobacteriati</taxon>
        <taxon>Methanobacteriota</taxon>
        <taxon>Stenosarchaea group</taxon>
        <taxon>Methanomicrobia</taxon>
        <taxon>Methanomicrobiales</taxon>
        <taxon>Methanoregulaceae</taxon>
        <taxon>Methanoregula</taxon>
    </lineage>
</organism>
<dbReference type="STRING" id="593750.Metfor_1870"/>
<dbReference type="KEGG" id="mfo:Metfor_1870"/>
<dbReference type="InParanoid" id="L0HGH2"/>
<accession>L0HGH2</accession>
<dbReference type="Proteomes" id="UP000010824">
    <property type="component" value="Chromosome"/>
</dbReference>
<evidence type="ECO:0000313" key="1">
    <source>
        <dbReference type="EMBL" id="AGB02891.1"/>
    </source>
</evidence>
<dbReference type="EMBL" id="CP003167">
    <property type="protein sequence ID" value="AGB02891.1"/>
    <property type="molecule type" value="Genomic_DNA"/>
</dbReference>
<proteinExistence type="predicted"/>
<dbReference type="HOGENOM" id="CLU_2875065_0_0_2"/>